<dbReference type="GO" id="GO:0002939">
    <property type="term" value="P:tRNA N1-guanine methylation"/>
    <property type="evidence" value="ECO:0007669"/>
    <property type="project" value="TreeGrafter"/>
</dbReference>
<evidence type="ECO:0000256" key="9">
    <source>
        <dbReference type="ARBA" id="ARBA00022679"/>
    </source>
</evidence>
<feature type="binding site" evidence="15 16">
    <location>
        <begin position="132"/>
        <end position="137"/>
    </location>
    <ligand>
        <name>S-adenosyl-L-methionine</name>
        <dbReference type="ChEBI" id="CHEBI:59789"/>
    </ligand>
</feature>
<evidence type="ECO:0000256" key="8">
    <source>
        <dbReference type="ARBA" id="ARBA00022603"/>
    </source>
</evidence>
<dbReference type="InterPro" id="IPR029026">
    <property type="entry name" value="tRNA_m1G_MTases_N"/>
</dbReference>
<dbReference type="InterPro" id="IPR029028">
    <property type="entry name" value="Alpha/beta_knot_MTases"/>
</dbReference>
<dbReference type="KEGG" id="dmm:dnm_033920"/>
<dbReference type="Pfam" id="PF01746">
    <property type="entry name" value="tRNA_m1G_MT"/>
    <property type="match status" value="1"/>
</dbReference>
<name>A0A975GN39_9BACT</name>
<accession>A0A975GN39</accession>
<evidence type="ECO:0000256" key="10">
    <source>
        <dbReference type="ARBA" id="ARBA00022691"/>
    </source>
</evidence>
<evidence type="ECO:0000256" key="14">
    <source>
        <dbReference type="ARBA" id="ARBA00047783"/>
    </source>
</evidence>
<dbReference type="EC" id="2.1.1.228" evidence="5 15"/>
<keyword evidence="8 15" id="KW-0489">Methyltransferase</keyword>
<dbReference type="Proteomes" id="UP000663722">
    <property type="component" value="Chromosome"/>
</dbReference>
<comment type="catalytic activity">
    <reaction evidence="14 15 17">
        <text>guanosine(37) in tRNA + S-adenosyl-L-methionine = N(1)-methylguanosine(37) in tRNA + S-adenosyl-L-homocysteine + H(+)</text>
        <dbReference type="Rhea" id="RHEA:36899"/>
        <dbReference type="Rhea" id="RHEA-COMP:10145"/>
        <dbReference type="Rhea" id="RHEA-COMP:10147"/>
        <dbReference type="ChEBI" id="CHEBI:15378"/>
        <dbReference type="ChEBI" id="CHEBI:57856"/>
        <dbReference type="ChEBI" id="CHEBI:59789"/>
        <dbReference type="ChEBI" id="CHEBI:73542"/>
        <dbReference type="ChEBI" id="CHEBI:74269"/>
        <dbReference type="EC" id="2.1.1.228"/>
    </reaction>
</comment>
<keyword evidence="7 15" id="KW-0963">Cytoplasm</keyword>
<keyword evidence="10 15" id="KW-0949">S-adenosyl-L-methionine</keyword>
<dbReference type="GO" id="GO:0052906">
    <property type="term" value="F:tRNA (guanine(37)-N1)-methyltransferase activity"/>
    <property type="evidence" value="ECO:0007669"/>
    <property type="project" value="UniProtKB-UniRule"/>
</dbReference>
<dbReference type="NCBIfam" id="TIGR00088">
    <property type="entry name" value="trmD"/>
    <property type="match status" value="1"/>
</dbReference>
<evidence type="ECO:0000256" key="7">
    <source>
        <dbReference type="ARBA" id="ARBA00022490"/>
    </source>
</evidence>
<sequence>MNFVVLTIFPEMFIPFWEHGIIKRAVDRSKISASTVNIRDFAEGRHHTTDDRPYGGGCGMVMKPEPLAASIRAVKKKQPCSRTVLLTPQGRVFNQKIARTLALSEGLIFVCGRYEGVDERICDSFIDDEISIGDYVLTGGEVAAMVIIDAVTRLIPGVLGGADSAEKDSFSEDLLEHAHYTRPRTFEGTEVPEVLLSGNHKEIEKWRLEMSLIRTFLKRPDLLKNRPVNTQEMEILEKWCLDIRKIIQARQSLSGADSLPGN</sequence>
<evidence type="ECO:0000256" key="2">
    <source>
        <dbReference type="ARBA" id="ARBA00004496"/>
    </source>
</evidence>
<dbReference type="PIRSF" id="PIRSF000386">
    <property type="entry name" value="tRNA_mtase"/>
    <property type="match status" value="1"/>
</dbReference>
<evidence type="ECO:0000259" key="18">
    <source>
        <dbReference type="Pfam" id="PF01746"/>
    </source>
</evidence>
<organism evidence="19 20">
    <name type="scientific">Desulfonema magnum</name>
    <dbReference type="NCBI Taxonomy" id="45655"/>
    <lineage>
        <taxon>Bacteria</taxon>
        <taxon>Pseudomonadati</taxon>
        <taxon>Thermodesulfobacteriota</taxon>
        <taxon>Desulfobacteria</taxon>
        <taxon>Desulfobacterales</taxon>
        <taxon>Desulfococcaceae</taxon>
        <taxon>Desulfonema</taxon>
    </lineage>
</organism>
<dbReference type="CDD" id="cd18080">
    <property type="entry name" value="TrmD-like"/>
    <property type="match status" value="1"/>
</dbReference>
<evidence type="ECO:0000256" key="11">
    <source>
        <dbReference type="ARBA" id="ARBA00022694"/>
    </source>
</evidence>
<evidence type="ECO:0000256" key="5">
    <source>
        <dbReference type="ARBA" id="ARBA00012807"/>
    </source>
</evidence>
<dbReference type="NCBIfam" id="NF000648">
    <property type="entry name" value="PRK00026.1"/>
    <property type="match status" value="1"/>
</dbReference>
<dbReference type="Gene3D" id="1.10.1270.20">
    <property type="entry name" value="tRNA(m1g37)methyltransferase, domain 2"/>
    <property type="match status" value="1"/>
</dbReference>
<comment type="subunit">
    <text evidence="4 15 17">Homodimer.</text>
</comment>
<evidence type="ECO:0000256" key="4">
    <source>
        <dbReference type="ARBA" id="ARBA00011738"/>
    </source>
</evidence>
<comment type="subcellular location">
    <subcellularLocation>
        <location evidence="2 15 17">Cytoplasm</location>
    </subcellularLocation>
</comment>
<dbReference type="RefSeq" id="WP_207682581.1">
    <property type="nucleotide sequence ID" value="NZ_CP061800.1"/>
</dbReference>
<dbReference type="InterPro" id="IPR023148">
    <property type="entry name" value="tRNA_m1G_MeTrfase_C_sf"/>
</dbReference>
<evidence type="ECO:0000256" key="3">
    <source>
        <dbReference type="ARBA" id="ARBA00007630"/>
    </source>
</evidence>
<gene>
    <name evidence="15 19" type="primary">trmD</name>
    <name evidence="19" type="ORF">dnm_033920</name>
</gene>
<evidence type="ECO:0000256" key="16">
    <source>
        <dbReference type="PIRSR" id="PIRSR000386-1"/>
    </source>
</evidence>
<evidence type="ECO:0000256" key="17">
    <source>
        <dbReference type="RuleBase" id="RU003464"/>
    </source>
</evidence>
<keyword evidence="11 15" id="KW-0819">tRNA processing</keyword>
<dbReference type="GO" id="GO:0005829">
    <property type="term" value="C:cytosol"/>
    <property type="evidence" value="ECO:0007669"/>
    <property type="project" value="TreeGrafter"/>
</dbReference>
<keyword evidence="20" id="KW-1185">Reference proteome</keyword>
<evidence type="ECO:0000313" key="20">
    <source>
        <dbReference type="Proteomes" id="UP000663722"/>
    </source>
</evidence>
<dbReference type="AlphaFoldDB" id="A0A975GN39"/>
<comment type="function">
    <text evidence="1 15 17">Specifically methylates guanosine-37 in various tRNAs.</text>
</comment>
<evidence type="ECO:0000256" key="15">
    <source>
        <dbReference type="HAMAP-Rule" id="MF_00605"/>
    </source>
</evidence>
<protein>
    <recommendedName>
        <fullName evidence="6 15">tRNA (guanine-N(1)-)-methyltransferase</fullName>
        <ecNumber evidence="5 15">2.1.1.228</ecNumber>
    </recommendedName>
    <alternativeName>
        <fullName evidence="12 15">M1G-methyltransferase</fullName>
    </alternativeName>
    <alternativeName>
        <fullName evidence="13 15">tRNA [GM37] methyltransferase</fullName>
    </alternativeName>
</protein>
<reference evidence="19" key="1">
    <citation type="journal article" date="2021" name="Microb. Physiol.">
        <title>Proteogenomic Insights into the Physiology of Marine, Sulfate-Reducing, Filamentous Desulfonema limicola and Desulfonema magnum.</title>
        <authorList>
            <person name="Schnaars V."/>
            <person name="Wohlbrand L."/>
            <person name="Scheve S."/>
            <person name="Hinrichs C."/>
            <person name="Reinhardt R."/>
            <person name="Rabus R."/>
        </authorList>
    </citation>
    <scope>NUCLEOTIDE SEQUENCE</scope>
    <source>
        <strain evidence="19">4be13</strain>
    </source>
</reference>
<dbReference type="Gene3D" id="3.40.1280.10">
    <property type="match status" value="1"/>
</dbReference>
<dbReference type="PANTHER" id="PTHR46417">
    <property type="entry name" value="TRNA (GUANINE-N(1)-)-METHYLTRANSFERASE"/>
    <property type="match status" value="1"/>
</dbReference>
<dbReference type="InterPro" id="IPR016009">
    <property type="entry name" value="tRNA_MeTrfase_TRMD/TRM10"/>
</dbReference>
<dbReference type="InterPro" id="IPR002649">
    <property type="entry name" value="tRNA_m1G_MeTrfase_TrmD"/>
</dbReference>
<keyword evidence="9 15" id="KW-0808">Transferase</keyword>
<evidence type="ECO:0000313" key="19">
    <source>
        <dbReference type="EMBL" id="QTA87360.1"/>
    </source>
</evidence>
<dbReference type="PANTHER" id="PTHR46417:SF1">
    <property type="entry name" value="TRNA (GUANINE-N(1)-)-METHYLTRANSFERASE"/>
    <property type="match status" value="1"/>
</dbReference>
<dbReference type="HAMAP" id="MF_00605">
    <property type="entry name" value="TrmD"/>
    <property type="match status" value="1"/>
</dbReference>
<dbReference type="FunFam" id="1.10.1270.20:FF:000001">
    <property type="entry name" value="tRNA (guanine-N(1)-)-methyltransferase"/>
    <property type="match status" value="1"/>
</dbReference>
<evidence type="ECO:0000256" key="13">
    <source>
        <dbReference type="ARBA" id="ARBA00033392"/>
    </source>
</evidence>
<evidence type="ECO:0000256" key="12">
    <source>
        <dbReference type="ARBA" id="ARBA00029736"/>
    </source>
</evidence>
<feature type="binding site" evidence="15 16">
    <location>
        <position position="112"/>
    </location>
    <ligand>
        <name>S-adenosyl-L-methionine</name>
        <dbReference type="ChEBI" id="CHEBI:59789"/>
    </ligand>
</feature>
<proteinExistence type="inferred from homology"/>
<dbReference type="FunFam" id="3.40.1280.10:FF:000001">
    <property type="entry name" value="tRNA (guanine-N(1)-)-methyltransferase"/>
    <property type="match status" value="1"/>
</dbReference>
<dbReference type="SUPFAM" id="SSF75217">
    <property type="entry name" value="alpha/beta knot"/>
    <property type="match status" value="1"/>
</dbReference>
<evidence type="ECO:0000256" key="1">
    <source>
        <dbReference type="ARBA" id="ARBA00002634"/>
    </source>
</evidence>
<evidence type="ECO:0000256" key="6">
    <source>
        <dbReference type="ARBA" id="ARBA00014679"/>
    </source>
</evidence>
<feature type="domain" description="tRNA methyltransferase TRMD/TRM10-type" evidence="18">
    <location>
        <begin position="1"/>
        <end position="224"/>
    </location>
</feature>
<comment type="similarity">
    <text evidence="3 15 17">Belongs to the RNA methyltransferase TrmD family.</text>
</comment>
<dbReference type="EMBL" id="CP061800">
    <property type="protein sequence ID" value="QTA87360.1"/>
    <property type="molecule type" value="Genomic_DNA"/>
</dbReference>